<dbReference type="PROSITE" id="PS50158">
    <property type="entry name" value="ZF_CCHC"/>
    <property type="match status" value="1"/>
</dbReference>
<accession>A0A921ZZB3</accession>
<keyword evidence="1" id="KW-0479">Metal-binding</keyword>
<dbReference type="EMBL" id="JH669823">
    <property type="protein sequence ID" value="KAG6465819.1"/>
    <property type="molecule type" value="Genomic_DNA"/>
</dbReference>
<dbReference type="InterPro" id="IPR006579">
    <property type="entry name" value="Pre_C2HC_dom"/>
</dbReference>
<feature type="domain" description="CCHC-type" evidence="3">
    <location>
        <begin position="78"/>
        <end position="92"/>
    </location>
</feature>
<comment type="caution">
    <text evidence="4">The sequence shown here is derived from an EMBL/GenBank/DDBJ whole genome shotgun (WGS) entry which is preliminary data.</text>
</comment>
<evidence type="ECO:0000256" key="2">
    <source>
        <dbReference type="SAM" id="MobiDB-lite"/>
    </source>
</evidence>
<dbReference type="Proteomes" id="UP000791440">
    <property type="component" value="Unassembled WGS sequence"/>
</dbReference>
<keyword evidence="1" id="KW-0863">Zinc-finger</keyword>
<reference evidence="4" key="2">
    <citation type="submission" date="2020-12" db="EMBL/GenBank/DDBJ databases">
        <authorList>
            <person name="Kanost M."/>
        </authorList>
    </citation>
    <scope>NUCLEOTIDE SEQUENCE</scope>
</reference>
<evidence type="ECO:0000313" key="4">
    <source>
        <dbReference type="EMBL" id="KAG6465819.1"/>
    </source>
</evidence>
<keyword evidence="1" id="KW-0862">Zinc</keyword>
<dbReference type="GO" id="GO:0008270">
    <property type="term" value="F:zinc ion binding"/>
    <property type="evidence" value="ECO:0007669"/>
    <property type="project" value="UniProtKB-KW"/>
</dbReference>
<organism evidence="4 5">
    <name type="scientific">Manduca sexta</name>
    <name type="common">Tobacco hawkmoth</name>
    <name type="synonym">Tobacco hornworm</name>
    <dbReference type="NCBI Taxonomy" id="7130"/>
    <lineage>
        <taxon>Eukaryota</taxon>
        <taxon>Metazoa</taxon>
        <taxon>Ecdysozoa</taxon>
        <taxon>Arthropoda</taxon>
        <taxon>Hexapoda</taxon>
        <taxon>Insecta</taxon>
        <taxon>Pterygota</taxon>
        <taxon>Neoptera</taxon>
        <taxon>Endopterygota</taxon>
        <taxon>Lepidoptera</taxon>
        <taxon>Glossata</taxon>
        <taxon>Ditrysia</taxon>
        <taxon>Bombycoidea</taxon>
        <taxon>Sphingidae</taxon>
        <taxon>Sphinginae</taxon>
        <taxon>Sphingini</taxon>
        <taxon>Manduca</taxon>
    </lineage>
</organism>
<sequence>MSSQEVKEGLAEKGIQALEVHRMHRPSRPNAPGIQYEMVLAILATADDVKRIYEIRDISGLSGFKIETPHNKGEVGQCHNCQKYGHSSRNCRLPARCVKCLGEHGTVDCPRPKDRTLCTEPPSCTNCRNSGHPANYRGCSHAPKKRPTRSPRSAAPQSTRPTHPPPQEEFRLAPAPVRNPWFPTKKATTPGGDTPAPPPSLD</sequence>
<dbReference type="SMART" id="SM00596">
    <property type="entry name" value="PRE_C2HC"/>
    <property type="match status" value="1"/>
</dbReference>
<protein>
    <recommendedName>
        <fullName evidence="3">CCHC-type domain-containing protein</fullName>
    </recommendedName>
</protein>
<dbReference type="AlphaFoldDB" id="A0A921ZZB3"/>
<keyword evidence="5" id="KW-1185">Reference proteome</keyword>
<gene>
    <name evidence="4" type="ORF">O3G_MSEX015414</name>
</gene>
<name>A0A921ZZB3_MANSE</name>
<feature type="region of interest" description="Disordered" evidence="2">
    <location>
        <begin position="135"/>
        <end position="202"/>
    </location>
</feature>
<evidence type="ECO:0000256" key="1">
    <source>
        <dbReference type="PROSITE-ProRule" id="PRU00047"/>
    </source>
</evidence>
<dbReference type="InterPro" id="IPR001878">
    <property type="entry name" value="Znf_CCHC"/>
</dbReference>
<evidence type="ECO:0000313" key="5">
    <source>
        <dbReference type="Proteomes" id="UP000791440"/>
    </source>
</evidence>
<dbReference type="Pfam" id="PF07530">
    <property type="entry name" value="PRE_C2HC"/>
    <property type="match status" value="1"/>
</dbReference>
<evidence type="ECO:0000259" key="3">
    <source>
        <dbReference type="PROSITE" id="PS50158"/>
    </source>
</evidence>
<dbReference type="GO" id="GO:0003676">
    <property type="term" value="F:nucleic acid binding"/>
    <property type="evidence" value="ECO:0007669"/>
    <property type="project" value="InterPro"/>
</dbReference>
<proteinExistence type="predicted"/>
<reference evidence="4" key="1">
    <citation type="journal article" date="2016" name="Insect Biochem. Mol. Biol.">
        <title>Multifaceted biological insights from a draft genome sequence of the tobacco hornworm moth, Manduca sexta.</title>
        <authorList>
            <person name="Kanost M.R."/>
            <person name="Arrese E.L."/>
            <person name="Cao X."/>
            <person name="Chen Y.R."/>
            <person name="Chellapilla S."/>
            <person name="Goldsmith M.R."/>
            <person name="Grosse-Wilde E."/>
            <person name="Heckel D.G."/>
            <person name="Herndon N."/>
            <person name="Jiang H."/>
            <person name="Papanicolaou A."/>
            <person name="Qu J."/>
            <person name="Soulages J.L."/>
            <person name="Vogel H."/>
            <person name="Walters J."/>
            <person name="Waterhouse R.M."/>
            <person name="Ahn S.J."/>
            <person name="Almeida F.C."/>
            <person name="An C."/>
            <person name="Aqrawi P."/>
            <person name="Bretschneider A."/>
            <person name="Bryant W.B."/>
            <person name="Bucks S."/>
            <person name="Chao H."/>
            <person name="Chevignon G."/>
            <person name="Christen J.M."/>
            <person name="Clarke D.F."/>
            <person name="Dittmer N.T."/>
            <person name="Ferguson L.C.F."/>
            <person name="Garavelou S."/>
            <person name="Gordon K.H.J."/>
            <person name="Gunaratna R.T."/>
            <person name="Han Y."/>
            <person name="Hauser F."/>
            <person name="He Y."/>
            <person name="Heidel-Fischer H."/>
            <person name="Hirsh A."/>
            <person name="Hu Y."/>
            <person name="Jiang H."/>
            <person name="Kalra D."/>
            <person name="Klinner C."/>
            <person name="Konig C."/>
            <person name="Kovar C."/>
            <person name="Kroll A.R."/>
            <person name="Kuwar S.S."/>
            <person name="Lee S.L."/>
            <person name="Lehman R."/>
            <person name="Li K."/>
            <person name="Li Z."/>
            <person name="Liang H."/>
            <person name="Lovelace S."/>
            <person name="Lu Z."/>
            <person name="Mansfield J.H."/>
            <person name="McCulloch K.J."/>
            <person name="Mathew T."/>
            <person name="Morton B."/>
            <person name="Muzny D.M."/>
            <person name="Neunemann D."/>
            <person name="Ongeri F."/>
            <person name="Pauchet Y."/>
            <person name="Pu L.L."/>
            <person name="Pyrousis I."/>
            <person name="Rao X.J."/>
            <person name="Redding A."/>
            <person name="Roesel C."/>
            <person name="Sanchez-Gracia A."/>
            <person name="Schaack S."/>
            <person name="Shukla A."/>
            <person name="Tetreau G."/>
            <person name="Wang Y."/>
            <person name="Xiong G.H."/>
            <person name="Traut W."/>
            <person name="Walsh T.K."/>
            <person name="Worley K.C."/>
            <person name="Wu D."/>
            <person name="Wu W."/>
            <person name="Wu Y.Q."/>
            <person name="Zhang X."/>
            <person name="Zou Z."/>
            <person name="Zucker H."/>
            <person name="Briscoe A.D."/>
            <person name="Burmester T."/>
            <person name="Clem R.J."/>
            <person name="Feyereisen R."/>
            <person name="Grimmelikhuijzen C.J.P."/>
            <person name="Hamodrakas S.J."/>
            <person name="Hansson B.S."/>
            <person name="Huguet E."/>
            <person name="Jermiin L.S."/>
            <person name="Lan Q."/>
            <person name="Lehman H.K."/>
            <person name="Lorenzen M."/>
            <person name="Merzendorfer H."/>
            <person name="Michalopoulos I."/>
            <person name="Morton D.B."/>
            <person name="Muthukrishnan S."/>
            <person name="Oakeshott J.G."/>
            <person name="Palmer W."/>
            <person name="Park Y."/>
            <person name="Passarelli A.L."/>
            <person name="Rozas J."/>
            <person name="Schwartz L.M."/>
            <person name="Smith W."/>
            <person name="Southgate A."/>
            <person name="Vilcinskas A."/>
            <person name="Vogt R."/>
            <person name="Wang P."/>
            <person name="Werren J."/>
            <person name="Yu X.Q."/>
            <person name="Zhou J.J."/>
            <person name="Brown S.J."/>
            <person name="Scherer S.E."/>
            <person name="Richards S."/>
            <person name="Blissard G.W."/>
        </authorList>
    </citation>
    <scope>NUCLEOTIDE SEQUENCE</scope>
</reference>